<name>A0A4S8KJ69_DENBC</name>
<evidence type="ECO:0000313" key="3">
    <source>
        <dbReference type="Proteomes" id="UP000297245"/>
    </source>
</evidence>
<dbReference type="AlphaFoldDB" id="A0A4S8KJ69"/>
<evidence type="ECO:0000313" key="2">
    <source>
        <dbReference type="EMBL" id="THU75433.1"/>
    </source>
</evidence>
<dbReference type="EMBL" id="ML182145">
    <property type="protein sequence ID" value="THU75433.1"/>
    <property type="molecule type" value="Genomic_DNA"/>
</dbReference>
<feature type="transmembrane region" description="Helical" evidence="1">
    <location>
        <begin position="94"/>
        <end position="114"/>
    </location>
</feature>
<organism evidence="2 3">
    <name type="scientific">Dendrothele bispora (strain CBS 962.96)</name>
    <dbReference type="NCBI Taxonomy" id="1314807"/>
    <lineage>
        <taxon>Eukaryota</taxon>
        <taxon>Fungi</taxon>
        <taxon>Dikarya</taxon>
        <taxon>Basidiomycota</taxon>
        <taxon>Agaricomycotina</taxon>
        <taxon>Agaricomycetes</taxon>
        <taxon>Agaricomycetidae</taxon>
        <taxon>Agaricales</taxon>
        <taxon>Agaricales incertae sedis</taxon>
        <taxon>Dendrothele</taxon>
    </lineage>
</organism>
<feature type="transmembrane region" description="Helical" evidence="1">
    <location>
        <begin position="69"/>
        <end position="88"/>
    </location>
</feature>
<keyword evidence="3" id="KW-1185">Reference proteome</keyword>
<reference evidence="2 3" key="1">
    <citation type="journal article" date="2019" name="Nat. Ecol. Evol.">
        <title>Megaphylogeny resolves global patterns of mushroom evolution.</title>
        <authorList>
            <person name="Varga T."/>
            <person name="Krizsan K."/>
            <person name="Foldi C."/>
            <person name="Dima B."/>
            <person name="Sanchez-Garcia M."/>
            <person name="Sanchez-Ramirez S."/>
            <person name="Szollosi G.J."/>
            <person name="Szarkandi J.G."/>
            <person name="Papp V."/>
            <person name="Albert L."/>
            <person name="Andreopoulos W."/>
            <person name="Angelini C."/>
            <person name="Antonin V."/>
            <person name="Barry K.W."/>
            <person name="Bougher N.L."/>
            <person name="Buchanan P."/>
            <person name="Buyck B."/>
            <person name="Bense V."/>
            <person name="Catcheside P."/>
            <person name="Chovatia M."/>
            <person name="Cooper J."/>
            <person name="Damon W."/>
            <person name="Desjardin D."/>
            <person name="Finy P."/>
            <person name="Geml J."/>
            <person name="Haridas S."/>
            <person name="Hughes K."/>
            <person name="Justo A."/>
            <person name="Karasinski D."/>
            <person name="Kautmanova I."/>
            <person name="Kiss B."/>
            <person name="Kocsube S."/>
            <person name="Kotiranta H."/>
            <person name="LaButti K.M."/>
            <person name="Lechner B.E."/>
            <person name="Liimatainen K."/>
            <person name="Lipzen A."/>
            <person name="Lukacs Z."/>
            <person name="Mihaltcheva S."/>
            <person name="Morgado L.N."/>
            <person name="Niskanen T."/>
            <person name="Noordeloos M.E."/>
            <person name="Ohm R.A."/>
            <person name="Ortiz-Santana B."/>
            <person name="Ovrebo C."/>
            <person name="Racz N."/>
            <person name="Riley R."/>
            <person name="Savchenko A."/>
            <person name="Shiryaev A."/>
            <person name="Soop K."/>
            <person name="Spirin V."/>
            <person name="Szebenyi C."/>
            <person name="Tomsovsky M."/>
            <person name="Tulloss R.E."/>
            <person name="Uehling J."/>
            <person name="Grigoriev I.V."/>
            <person name="Vagvolgyi C."/>
            <person name="Papp T."/>
            <person name="Martin F.M."/>
            <person name="Miettinen O."/>
            <person name="Hibbett D.S."/>
            <person name="Nagy L.G."/>
        </authorList>
    </citation>
    <scope>NUCLEOTIDE SEQUENCE [LARGE SCALE GENOMIC DNA]</scope>
    <source>
        <strain evidence="2 3">CBS 962.96</strain>
    </source>
</reference>
<dbReference type="Proteomes" id="UP000297245">
    <property type="component" value="Unassembled WGS sequence"/>
</dbReference>
<accession>A0A4S8KJ69</accession>
<keyword evidence="1" id="KW-1133">Transmembrane helix</keyword>
<keyword evidence="1" id="KW-0472">Membrane</keyword>
<proteinExistence type="predicted"/>
<gene>
    <name evidence="2" type="ORF">K435DRAFT_974832</name>
</gene>
<feature type="transmembrane region" description="Helical" evidence="1">
    <location>
        <begin position="24"/>
        <end position="49"/>
    </location>
</feature>
<sequence>MQFSLFFDVFVSASQPNLSPSNSVIQIVIFTAIRFLIPPAIMHILLYHISREGSALFTTYSRARRSSELCAFVFTAVVAIAIVCSAPQSRCCAVFLVFLFLFFVFIYCTTCFVYSV</sequence>
<evidence type="ECO:0000256" key="1">
    <source>
        <dbReference type="SAM" id="Phobius"/>
    </source>
</evidence>
<keyword evidence="1" id="KW-0812">Transmembrane</keyword>
<protein>
    <submittedName>
        <fullName evidence="2">Uncharacterized protein</fullName>
    </submittedName>
</protein>